<feature type="chain" id="PRO_5001863375" evidence="1">
    <location>
        <begin position="20"/>
        <end position="61"/>
    </location>
</feature>
<sequence length="61" mass="6777">MIRFIVMLCLLLLSSVTLAQPHSSQTTIKIGYPAFDWAPFSYVSANGHVSGYSPPLFMKSR</sequence>
<feature type="signal peptide" evidence="1">
    <location>
        <begin position="1"/>
        <end position="19"/>
    </location>
</feature>
<accession>A0A090QZ31</accession>
<gene>
    <name evidence="2" type="ORF">JCM19237_215</name>
</gene>
<reference evidence="2 3" key="1">
    <citation type="journal article" date="2014" name="Genome Announc.">
        <title>Draft Genome Sequences of Two Vibrionaceae Species, Vibrio ponticus C121 and Photobacterium aphoticum C119, Isolated as Coral Reef Microbiota.</title>
        <authorList>
            <person name="Al-saari N."/>
            <person name="Meirelles P.M."/>
            <person name="Mino S."/>
            <person name="Suda W."/>
            <person name="Oshima K."/>
            <person name="Hattori M."/>
            <person name="Ohkuma M."/>
            <person name="Thompson F.L."/>
            <person name="Gomez-Gil B."/>
            <person name="Sawabe T."/>
            <person name="Sawabe T."/>
        </authorList>
    </citation>
    <scope>NUCLEOTIDE SEQUENCE [LARGE SCALE GENOMIC DNA]</scope>
    <source>
        <strain evidence="2 3">JCM 19237</strain>
    </source>
</reference>
<dbReference type="STRING" id="754436.JCM19237_215"/>
<dbReference type="SUPFAM" id="SSF53850">
    <property type="entry name" value="Periplasmic binding protein-like II"/>
    <property type="match status" value="1"/>
</dbReference>
<keyword evidence="1" id="KW-0732">Signal</keyword>
<comment type="caution">
    <text evidence="2">The sequence shown here is derived from an EMBL/GenBank/DDBJ whole genome shotgun (WGS) entry which is preliminary data.</text>
</comment>
<evidence type="ECO:0000313" key="2">
    <source>
        <dbReference type="EMBL" id="GAL08161.1"/>
    </source>
</evidence>
<proteinExistence type="predicted"/>
<dbReference type="Proteomes" id="UP000029227">
    <property type="component" value="Unassembled WGS sequence"/>
</dbReference>
<organism evidence="2 3">
    <name type="scientific">Photobacterium aphoticum</name>
    <dbReference type="NCBI Taxonomy" id="754436"/>
    <lineage>
        <taxon>Bacteria</taxon>
        <taxon>Pseudomonadati</taxon>
        <taxon>Pseudomonadota</taxon>
        <taxon>Gammaproteobacteria</taxon>
        <taxon>Vibrionales</taxon>
        <taxon>Vibrionaceae</taxon>
        <taxon>Photobacterium</taxon>
    </lineage>
</organism>
<dbReference type="AlphaFoldDB" id="A0A090QZ31"/>
<protein>
    <submittedName>
        <fullName evidence="2">Uncharacterized protein</fullName>
    </submittedName>
</protein>
<evidence type="ECO:0000256" key="1">
    <source>
        <dbReference type="SAM" id="SignalP"/>
    </source>
</evidence>
<evidence type="ECO:0000313" key="3">
    <source>
        <dbReference type="Proteomes" id="UP000029227"/>
    </source>
</evidence>
<name>A0A090QZ31_9GAMM</name>
<dbReference type="EMBL" id="BBMN01000022">
    <property type="protein sequence ID" value="GAL08161.1"/>
    <property type="molecule type" value="Genomic_DNA"/>
</dbReference>